<name>A0ABP1PSN5_9HEXA</name>
<dbReference type="InterPro" id="IPR045133">
    <property type="entry name" value="IRE1/2-like"/>
</dbReference>
<evidence type="ECO:0000259" key="1">
    <source>
        <dbReference type="PROSITE" id="PS50011"/>
    </source>
</evidence>
<evidence type="ECO:0000313" key="3">
    <source>
        <dbReference type="Proteomes" id="UP001642540"/>
    </source>
</evidence>
<dbReference type="SUPFAM" id="SSF47986">
    <property type="entry name" value="DEATH domain"/>
    <property type="match status" value="1"/>
</dbReference>
<dbReference type="InterPro" id="IPR011009">
    <property type="entry name" value="Kinase-like_dom_sf"/>
</dbReference>
<dbReference type="Gene3D" id="3.30.200.20">
    <property type="entry name" value="Phosphorylase Kinase, domain 1"/>
    <property type="match status" value="1"/>
</dbReference>
<evidence type="ECO:0000313" key="2">
    <source>
        <dbReference type="EMBL" id="CAL8075997.1"/>
    </source>
</evidence>
<dbReference type="PROSITE" id="PS50011">
    <property type="entry name" value="PROTEIN_KINASE_DOM"/>
    <property type="match status" value="1"/>
</dbReference>
<protein>
    <recommendedName>
        <fullName evidence="1">Protein kinase domain-containing protein</fullName>
    </recommendedName>
</protein>
<gene>
    <name evidence="2" type="ORF">ODALV1_LOCUS3335</name>
</gene>
<dbReference type="InterPro" id="IPR011029">
    <property type="entry name" value="DEATH-like_dom_sf"/>
</dbReference>
<dbReference type="Gene3D" id="1.10.533.10">
    <property type="entry name" value="Death Domain, Fas"/>
    <property type="match status" value="1"/>
</dbReference>
<comment type="caution">
    <text evidence="2">The sequence shown here is derived from an EMBL/GenBank/DDBJ whole genome shotgun (WGS) entry which is preliminary data.</text>
</comment>
<feature type="domain" description="Protein kinase" evidence="1">
    <location>
        <begin position="108"/>
        <end position="197"/>
    </location>
</feature>
<accession>A0ABP1PSN5</accession>
<dbReference type="EMBL" id="CAXLJM020000009">
    <property type="protein sequence ID" value="CAL8075997.1"/>
    <property type="molecule type" value="Genomic_DNA"/>
</dbReference>
<dbReference type="InterPro" id="IPR000719">
    <property type="entry name" value="Prot_kinase_dom"/>
</dbReference>
<dbReference type="PANTHER" id="PTHR13954:SF6">
    <property type="entry name" value="NON-SPECIFIC SERINE_THREONINE PROTEIN KINASE"/>
    <property type="match status" value="1"/>
</dbReference>
<dbReference type="CDD" id="cd01671">
    <property type="entry name" value="CARD"/>
    <property type="match status" value="1"/>
</dbReference>
<dbReference type="PANTHER" id="PTHR13954">
    <property type="entry name" value="IRE1-RELATED"/>
    <property type="match status" value="1"/>
</dbReference>
<proteinExistence type="predicted"/>
<dbReference type="Proteomes" id="UP001642540">
    <property type="component" value="Unassembled WGS sequence"/>
</dbReference>
<dbReference type="Pfam" id="PF00069">
    <property type="entry name" value="Pkinase"/>
    <property type="match status" value="1"/>
</dbReference>
<dbReference type="SUPFAM" id="SSF56112">
    <property type="entry name" value="Protein kinase-like (PK-like)"/>
    <property type="match status" value="1"/>
</dbReference>
<sequence>MEDWQEDIIKKNLDKLITLTTCKTLLLAKLVSSGILDDGDVEALEVLGHSRLKQTSKFYKIMLTKTNGFKSLLEALRETSQSGAADLLVSGTTKRKLAGLDDSGSIAYDEKRQLGRGSNGTIVFKGSFGDRDVAIKRLHSDMVTQKTILKEIEHLKCCDQHENVIRYFSTKVVQQHVLIALELCDMSLKDWVANKYE</sequence>
<reference evidence="2 3" key="1">
    <citation type="submission" date="2024-08" db="EMBL/GenBank/DDBJ databases">
        <authorList>
            <person name="Cucini C."/>
            <person name="Frati F."/>
        </authorList>
    </citation>
    <scope>NUCLEOTIDE SEQUENCE [LARGE SCALE GENOMIC DNA]</scope>
</reference>
<keyword evidence="3" id="KW-1185">Reference proteome</keyword>
<organism evidence="2 3">
    <name type="scientific">Orchesella dallaii</name>
    <dbReference type="NCBI Taxonomy" id="48710"/>
    <lineage>
        <taxon>Eukaryota</taxon>
        <taxon>Metazoa</taxon>
        <taxon>Ecdysozoa</taxon>
        <taxon>Arthropoda</taxon>
        <taxon>Hexapoda</taxon>
        <taxon>Collembola</taxon>
        <taxon>Entomobryomorpha</taxon>
        <taxon>Entomobryoidea</taxon>
        <taxon>Orchesellidae</taxon>
        <taxon>Orchesellinae</taxon>
        <taxon>Orchesella</taxon>
    </lineage>
</organism>